<evidence type="ECO:0000256" key="1">
    <source>
        <dbReference type="ARBA" id="ARBA00006295"/>
    </source>
</evidence>
<sequence>MNQKKRLSAIMGTPVQADAPPQASAETSTGYTPVAGATPPSPALEKRPAAARSMAAMWAASRPAPAEADGAIVELDPDLCLPSAIADRVPDVTDEAFDAFVAQIREQGQHTPILVRRHPRQAGRYEIAYGRRRTRAAKALGKPVRAVLRDLSDTELVVAQGSENLAREDLSYIERAHFARNMEQAGIARDVILKAMGVHRPDLANYLAVAEAIPAPVLAAIGPAPKVGRPRWLTLAERIKAARPEQVETALASPSLAGKSSDERFTAILTALAAPPPRKAKPRAETVKDAKGVKFARIERSSDGMRVTLDETAEPGFADYLAERLPEILAAYRQGKG</sequence>
<dbReference type="InterPro" id="IPR036086">
    <property type="entry name" value="ParB/Sulfiredoxin_sf"/>
</dbReference>
<dbReference type="SUPFAM" id="SSF109709">
    <property type="entry name" value="KorB DNA-binding domain-like"/>
    <property type="match status" value="1"/>
</dbReference>
<feature type="region of interest" description="Disordered" evidence="2">
    <location>
        <begin position="1"/>
        <end position="49"/>
    </location>
</feature>
<proteinExistence type="inferred from homology"/>
<evidence type="ECO:0000259" key="3">
    <source>
        <dbReference type="SMART" id="SM00470"/>
    </source>
</evidence>
<keyword evidence="5" id="KW-1185">Reference proteome</keyword>
<comment type="similarity">
    <text evidence="1">Belongs to the ParB family.</text>
</comment>
<dbReference type="PANTHER" id="PTHR33375:SF1">
    <property type="entry name" value="CHROMOSOME-PARTITIONING PROTEIN PARB-RELATED"/>
    <property type="match status" value="1"/>
</dbReference>
<dbReference type="CDD" id="cd16405">
    <property type="entry name" value="RepB_like_N"/>
    <property type="match status" value="1"/>
</dbReference>
<dbReference type="InterPro" id="IPR050336">
    <property type="entry name" value="Chromosome_partition/occlusion"/>
</dbReference>
<dbReference type="EMBL" id="CP028844">
    <property type="protein sequence ID" value="AWB25847.1"/>
    <property type="molecule type" value="Genomic_DNA"/>
</dbReference>
<dbReference type="InterPro" id="IPR037972">
    <property type="entry name" value="RepB_N"/>
</dbReference>
<dbReference type="InterPro" id="IPR011111">
    <property type="entry name" value="Plasmid_RepB"/>
</dbReference>
<protein>
    <submittedName>
        <fullName evidence="4">Plasmid partitioning protein RepB</fullName>
    </submittedName>
</protein>
<dbReference type="OrthoDB" id="7908920at2"/>
<dbReference type="KEGG" id="mee:DA075_34030"/>
<gene>
    <name evidence="4" type="primary">repB</name>
    <name evidence="4" type="ORF">DA075_34030</name>
</gene>
<dbReference type="InterPro" id="IPR004437">
    <property type="entry name" value="ParB/RepB/Spo0J"/>
</dbReference>
<dbReference type="NCBIfam" id="TIGR03454">
    <property type="entry name" value="partition_RepB"/>
    <property type="match status" value="1"/>
</dbReference>
<dbReference type="GO" id="GO:0003677">
    <property type="term" value="F:DNA binding"/>
    <property type="evidence" value="ECO:0007669"/>
    <property type="project" value="InterPro"/>
</dbReference>
<organism evidence="4 5">
    <name type="scientific">Methylobacterium currus</name>
    <dbReference type="NCBI Taxonomy" id="2051553"/>
    <lineage>
        <taxon>Bacteria</taxon>
        <taxon>Pseudomonadati</taxon>
        <taxon>Pseudomonadota</taxon>
        <taxon>Alphaproteobacteria</taxon>
        <taxon>Hyphomicrobiales</taxon>
        <taxon>Methylobacteriaceae</taxon>
        <taxon>Methylobacterium</taxon>
    </lineage>
</organism>
<evidence type="ECO:0000313" key="5">
    <source>
        <dbReference type="Proteomes" id="UP000244755"/>
    </source>
</evidence>
<dbReference type="AlphaFoldDB" id="A0A2R4WWD1"/>
<dbReference type="InterPro" id="IPR003115">
    <property type="entry name" value="ParB_N"/>
</dbReference>
<dbReference type="PANTHER" id="PTHR33375">
    <property type="entry name" value="CHROMOSOME-PARTITIONING PROTEIN PARB-RELATED"/>
    <property type="match status" value="1"/>
</dbReference>
<name>A0A2R4WWD1_9HYPH</name>
<dbReference type="Pfam" id="PF07506">
    <property type="entry name" value="RepB"/>
    <property type="match status" value="1"/>
</dbReference>
<accession>A0A2R4WWD1</accession>
<dbReference type="SMART" id="SM00470">
    <property type="entry name" value="ParB"/>
    <property type="match status" value="1"/>
</dbReference>
<dbReference type="Pfam" id="PF02195">
    <property type="entry name" value="ParB_N"/>
    <property type="match status" value="1"/>
</dbReference>
<evidence type="ECO:0000256" key="2">
    <source>
        <dbReference type="SAM" id="MobiDB-lite"/>
    </source>
</evidence>
<dbReference type="SUPFAM" id="SSF110849">
    <property type="entry name" value="ParB/Sulfiredoxin"/>
    <property type="match status" value="1"/>
</dbReference>
<dbReference type="InterPro" id="IPR017819">
    <property type="entry name" value="Plasmid_partition_RepB"/>
</dbReference>
<dbReference type="Gene3D" id="1.10.10.2830">
    <property type="match status" value="1"/>
</dbReference>
<feature type="domain" description="ParB-like N-terminal" evidence="3">
    <location>
        <begin position="73"/>
        <end position="165"/>
    </location>
</feature>
<dbReference type="Gene3D" id="3.90.1530.30">
    <property type="match status" value="1"/>
</dbReference>
<evidence type="ECO:0000313" key="4">
    <source>
        <dbReference type="EMBL" id="AWB25847.1"/>
    </source>
</evidence>
<dbReference type="NCBIfam" id="TIGR00180">
    <property type="entry name" value="parB_part"/>
    <property type="match status" value="1"/>
</dbReference>
<dbReference type="GO" id="GO:0005694">
    <property type="term" value="C:chromosome"/>
    <property type="evidence" value="ECO:0007669"/>
    <property type="project" value="TreeGrafter"/>
</dbReference>
<dbReference type="GO" id="GO:0007059">
    <property type="term" value="P:chromosome segregation"/>
    <property type="evidence" value="ECO:0007669"/>
    <property type="project" value="TreeGrafter"/>
</dbReference>
<dbReference type="Proteomes" id="UP000244755">
    <property type="component" value="Chromosome 2"/>
</dbReference>
<reference evidence="4 5" key="1">
    <citation type="submission" date="2018-04" db="EMBL/GenBank/DDBJ databases">
        <title>Methylobacterium sp. PR1016A genome.</title>
        <authorList>
            <person name="Park W."/>
        </authorList>
    </citation>
    <scope>NUCLEOTIDE SEQUENCE [LARGE SCALE GENOMIC DNA]</scope>
    <source>
        <strain evidence="4 5">PR1016A</strain>
    </source>
</reference>